<dbReference type="GO" id="GO:0008270">
    <property type="term" value="F:zinc ion binding"/>
    <property type="evidence" value="ECO:0007669"/>
    <property type="project" value="UniProtKB-UniRule"/>
</dbReference>
<comment type="similarity">
    <text evidence="9">Belongs to the zinc-containing alcohol dehydrogenase family. Glucose 1-dehydrogenase subfamily.</text>
</comment>
<dbReference type="EC" id="1.1.1.47" evidence="9"/>
<dbReference type="Proteomes" id="UP000610960">
    <property type="component" value="Unassembled WGS sequence"/>
</dbReference>
<dbReference type="PANTHER" id="PTHR43189:SF2">
    <property type="entry name" value="GLUCOSE 1-DEHYDROGENASE"/>
    <property type="match status" value="1"/>
</dbReference>
<dbReference type="GO" id="GO:0019595">
    <property type="term" value="P:non-phosphorylated glucose catabolic process"/>
    <property type="evidence" value="ECO:0007669"/>
    <property type="project" value="UniProtKB-UniRule"/>
</dbReference>
<evidence type="ECO:0000256" key="5">
    <source>
        <dbReference type="ARBA" id="ARBA00022857"/>
    </source>
</evidence>
<comment type="catalytic activity">
    <reaction evidence="9">
        <text>D-glucose + NAD(+) = D-glucono-1,5-lactone + NADH + H(+)</text>
        <dbReference type="Rhea" id="RHEA:14293"/>
        <dbReference type="ChEBI" id="CHEBI:4167"/>
        <dbReference type="ChEBI" id="CHEBI:15378"/>
        <dbReference type="ChEBI" id="CHEBI:16217"/>
        <dbReference type="ChEBI" id="CHEBI:57540"/>
        <dbReference type="ChEBI" id="CHEBI:57945"/>
        <dbReference type="EC" id="1.1.1.47"/>
    </reaction>
</comment>
<evidence type="ECO:0000256" key="2">
    <source>
        <dbReference type="ARBA" id="ARBA00022723"/>
    </source>
</evidence>
<evidence type="ECO:0000256" key="4">
    <source>
        <dbReference type="ARBA" id="ARBA00022833"/>
    </source>
</evidence>
<keyword evidence="4 9" id="KW-0862">Zinc</keyword>
<evidence type="ECO:0000256" key="1">
    <source>
        <dbReference type="ARBA" id="ARBA00001947"/>
    </source>
</evidence>
<keyword evidence="6 9" id="KW-0560">Oxidoreductase</keyword>
<dbReference type="InterPro" id="IPR036291">
    <property type="entry name" value="NAD(P)-bd_dom_sf"/>
</dbReference>
<feature type="binding site" evidence="9">
    <location>
        <position position="291"/>
    </location>
    <ligand>
        <name>substrate</name>
    </ligand>
</feature>
<evidence type="ECO:0000313" key="12">
    <source>
        <dbReference type="EMBL" id="GGP21508.1"/>
    </source>
</evidence>
<dbReference type="Gene3D" id="3.90.180.10">
    <property type="entry name" value="Medium-chain alcohol dehydrogenases, catalytic domain"/>
    <property type="match status" value="1"/>
</dbReference>
<feature type="domain" description="Alcohol dehydrogenase-like N-terminal" evidence="10">
    <location>
        <begin position="25"/>
        <end position="136"/>
    </location>
</feature>
<feature type="binding site" evidence="9">
    <location>
        <begin position="289"/>
        <end position="291"/>
    </location>
    <ligand>
        <name>NADP(+)</name>
        <dbReference type="ChEBI" id="CHEBI:58349"/>
    </ligand>
</feature>
<evidence type="ECO:0000259" key="11">
    <source>
        <dbReference type="Pfam" id="PF16912"/>
    </source>
</evidence>
<feature type="binding site" evidence="9">
    <location>
        <begin position="178"/>
        <end position="181"/>
    </location>
    <ligand>
        <name>NADP(+)</name>
        <dbReference type="ChEBI" id="CHEBI:58349"/>
    </ligand>
</feature>
<dbReference type="GO" id="GO:0070401">
    <property type="term" value="F:NADP+ binding"/>
    <property type="evidence" value="ECO:0007669"/>
    <property type="project" value="UniProtKB-UniRule"/>
</dbReference>
<keyword evidence="8 9" id="KW-0119">Carbohydrate metabolism</keyword>
<dbReference type="Gene3D" id="3.40.50.720">
    <property type="entry name" value="NAD(P)-binding Rossmann-like Domain"/>
    <property type="match status" value="1"/>
</dbReference>
<comment type="function">
    <text evidence="9">Catalyzes the NAD(P)(+)-dependent oxidation of D-glucose to D-gluconate via gluconolactone. Can utilize both NAD(+) and NADP(+) as electron acceptor. Is involved in the degradation of glucose through a non-phosphorylative variant of the Entner-Doudoroff pathway.</text>
</comment>
<organism evidence="12 13">
    <name type="scientific">Thermocladium modestius</name>
    <dbReference type="NCBI Taxonomy" id="62609"/>
    <lineage>
        <taxon>Archaea</taxon>
        <taxon>Thermoproteota</taxon>
        <taxon>Thermoprotei</taxon>
        <taxon>Thermoproteales</taxon>
        <taxon>Thermoproteaceae</taxon>
        <taxon>Thermocladium</taxon>
    </lineage>
</organism>
<feature type="binding site" evidence="9">
    <location>
        <position position="41"/>
    </location>
    <ligand>
        <name>substrate</name>
    </ligand>
</feature>
<dbReference type="SUPFAM" id="SSF50129">
    <property type="entry name" value="GroES-like"/>
    <property type="match status" value="1"/>
</dbReference>
<dbReference type="Pfam" id="PF08240">
    <property type="entry name" value="ADH_N"/>
    <property type="match status" value="1"/>
</dbReference>
<dbReference type="Pfam" id="PF16912">
    <property type="entry name" value="Glu_dehyd_C"/>
    <property type="match status" value="1"/>
</dbReference>
<sequence length="347" mass="37107">MKAVTVVPGMPNSIRLRDVDKPSPKPGMVLLRPLQVGICGTDKEIIEGKYGKAPEGSQFLILGHEALARVEALGDKVDSVAEGEVVVPTVRRPVNCDLPVDYCPMGHYVEHGIWGLHGHAAEFSVTDARYLVKVPKEVVDVAVLAEPLSVVEKGIDVAMRVGQSRFDWRPSSALIMGAGPIGLLATMVLRLMGLKTVTAATRPADSLKARLAQEVGSKYLDVLTDKVEGEFDLVVEATGAVGVAIDSVKYLAAGGVMVLLGVYPQGGESHDLGSLLTDAVLNNKAIVGSVNASVKHFEMGLQHMVKSKSEHGNWLGKLITKVSTLDNYGDAYTWTHDDIKTVLKIGE</sequence>
<dbReference type="GO" id="GO:0005536">
    <property type="term" value="F:D-glucose binding"/>
    <property type="evidence" value="ECO:0007669"/>
    <property type="project" value="UniProtKB-UniRule"/>
</dbReference>
<comment type="caution">
    <text evidence="9">Lacks conserved residue(s) required for the propagation of feature annotation.</text>
</comment>
<protein>
    <recommendedName>
        <fullName evidence="9">Glucose 1-dehydrogenase</fullName>
        <shortName evidence="9">GDH</shortName>
        <shortName evidence="9">GlcDH</shortName>
        <ecNumber evidence="9">1.1.1.47</ecNumber>
    </recommendedName>
</protein>
<keyword evidence="2 9" id="KW-0479">Metal-binding</keyword>
<dbReference type="InterPro" id="IPR026583">
    <property type="entry name" value="Glc_1-DH_arc"/>
</dbReference>
<keyword evidence="3 9" id="KW-0547">Nucleotide-binding</keyword>
<dbReference type="OrthoDB" id="41394at2157"/>
<dbReference type="EMBL" id="BMNL01000003">
    <property type="protein sequence ID" value="GGP21508.1"/>
    <property type="molecule type" value="Genomic_DNA"/>
</dbReference>
<dbReference type="PANTHER" id="PTHR43189">
    <property type="entry name" value="ZINC-TYPE ALCOHOL DEHYDROGENASE-LIKE PROTEIN C1198.01-RELATED"/>
    <property type="match status" value="1"/>
</dbReference>
<keyword evidence="7 9" id="KW-0520">NAD</keyword>
<feature type="binding site" evidence="9">
    <location>
        <begin position="260"/>
        <end position="262"/>
    </location>
    <ligand>
        <name>NADP(+)</name>
        <dbReference type="ChEBI" id="CHEBI:58349"/>
    </ligand>
</feature>
<name>A0A830GUQ1_9CREN</name>
<gene>
    <name evidence="9" type="primary">gdh</name>
    <name evidence="12" type="ORF">GCM10007981_13610</name>
</gene>
<dbReference type="SUPFAM" id="SSF51735">
    <property type="entry name" value="NAD(P)-binding Rossmann-fold domains"/>
    <property type="match status" value="1"/>
</dbReference>
<comment type="caution">
    <text evidence="12">The sequence shown here is derived from an EMBL/GenBank/DDBJ whole genome shotgun (WGS) entry which is preliminary data.</text>
</comment>
<evidence type="ECO:0000256" key="8">
    <source>
        <dbReference type="ARBA" id="ARBA00023277"/>
    </source>
</evidence>
<reference evidence="12" key="2">
    <citation type="submission" date="2020-09" db="EMBL/GenBank/DDBJ databases">
        <authorList>
            <person name="Sun Q."/>
            <person name="Ohkuma M."/>
        </authorList>
    </citation>
    <scope>NUCLEOTIDE SEQUENCE</scope>
    <source>
        <strain evidence="12">JCM 10088</strain>
    </source>
</reference>
<proteinExistence type="inferred from homology"/>
<dbReference type="CDD" id="cd08230">
    <property type="entry name" value="glucose_DH"/>
    <property type="match status" value="1"/>
</dbReference>
<dbReference type="GO" id="GO:0047936">
    <property type="term" value="F:glucose 1-dehydrogenase [NAD(P)+] activity"/>
    <property type="evidence" value="ECO:0007669"/>
    <property type="project" value="UniProtKB-UniRule"/>
</dbReference>
<keyword evidence="13" id="KW-1185">Reference proteome</keyword>
<evidence type="ECO:0000256" key="7">
    <source>
        <dbReference type="ARBA" id="ARBA00023027"/>
    </source>
</evidence>
<evidence type="ECO:0000259" key="10">
    <source>
        <dbReference type="Pfam" id="PF08240"/>
    </source>
</evidence>
<feature type="domain" description="Glucose dehydrogenase C-terminal" evidence="11">
    <location>
        <begin position="140"/>
        <end position="345"/>
    </location>
</feature>
<feature type="binding site" evidence="9">
    <location>
        <position position="110"/>
    </location>
    <ligand>
        <name>substrate</name>
    </ligand>
</feature>
<dbReference type="AlphaFoldDB" id="A0A830GUQ1"/>
<dbReference type="GO" id="GO:0070403">
    <property type="term" value="F:NAD+ binding"/>
    <property type="evidence" value="ECO:0007669"/>
    <property type="project" value="UniProtKB-UniRule"/>
</dbReference>
<keyword evidence="5 9" id="KW-0521">NADP</keyword>
<dbReference type="InterPro" id="IPR011032">
    <property type="entry name" value="GroES-like_sf"/>
</dbReference>
<dbReference type="RefSeq" id="WP_188596673.1">
    <property type="nucleotide sequence ID" value="NZ_BMNL01000003.1"/>
</dbReference>
<evidence type="ECO:0000256" key="9">
    <source>
        <dbReference type="HAMAP-Rule" id="MF_02127"/>
    </source>
</evidence>
<evidence type="ECO:0000256" key="6">
    <source>
        <dbReference type="ARBA" id="ARBA00023002"/>
    </source>
</evidence>
<dbReference type="HAMAP" id="MF_02127">
    <property type="entry name" value="Glucose_DH"/>
    <property type="match status" value="1"/>
</dbReference>
<evidence type="ECO:0000313" key="13">
    <source>
        <dbReference type="Proteomes" id="UP000610960"/>
    </source>
</evidence>
<dbReference type="InterPro" id="IPR031640">
    <property type="entry name" value="Glu_dehyd_C"/>
</dbReference>
<accession>A0A830GUQ1</accession>
<dbReference type="InterPro" id="IPR013154">
    <property type="entry name" value="ADH-like_N"/>
</dbReference>
<comment type="cofactor">
    <cofactor evidence="1">
        <name>Zn(2+)</name>
        <dbReference type="ChEBI" id="CHEBI:29105"/>
    </cofactor>
</comment>
<evidence type="ECO:0000256" key="3">
    <source>
        <dbReference type="ARBA" id="ARBA00022741"/>
    </source>
</evidence>
<comment type="catalytic activity">
    <reaction evidence="9">
        <text>D-glucose + NADP(+) = D-glucono-1,5-lactone + NADPH + H(+)</text>
        <dbReference type="Rhea" id="RHEA:14405"/>
        <dbReference type="ChEBI" id="CHEBI:4167"/>
        <dbReference type="ChEBI" id="CHEBI:15378"/>
        <dbReference type="ChEBI" id="CHEBI:16217"/>
        <dbReference type="ChEBI" id="CHEBI:57783"/>
        <dbReference type="ChEBI" id="CHEBI:58349"/>
        <dbReference type="EC" id="1.1.1.47"/>
    </reaction>
</comment>
<reference evidence="12" key="1">
    <citation type="journal article" date="2014" name="Int. J. Syst. Evol. Microbiol.">
        <title>Complete genome sequence of Corynebacterium casei LMG S-19264T (=DSM 44701T), isolated from a smear-ripened cheese.</title>
        <authorList>
            <consortium name="US DOE Joint Genome Institute (JGI-PGF)"/>
            <person name="Walter F."/>
            <person name="Albersmeier A."/>
            <person name="Kalinowski J."/>
            <person name="Ruckert C."/>
        </authorList>
    </citation>
    <scope>NUCLEOTIDE SEQUENCE</scope>
    <source>
        <strain evidence="12">JCM 10088</strain>
    </source>
</reference>
<feature type="binding site" evidence="9">
    <location>
        <position position="146"/>
    </location>
    <ligand>
        <name>substrate</name>
    </ligand>
</feature>